<dbReference type="PANTHER" id="PTHR33207">
    <property type="entry name" value="F-BOX DOMAIN CONTAINING PROTEIN-RELATED"/>
    <property type="match status" value="1"/>
</dbReference>
<dbReference type="InterPro" id="IPR036047">
    <property type="entry name" value="F-box-like_dom_sf"/>
</dbReference>
<feature type="domain" description="F-box protein AT5G49610-like beta-propeller" evidence="1">
    <location>
        <begin position="147"/>
        <end position="341"/>
    </location>
</feature>
<sequence length="508" mass="57525">MSSPHPPPPPSPPPAPTTITALNDVLLREIFLRLPAVTTLARAAFSCRAFLRAVRSSPAFRRRFRELHAPPLIAFLTVPYMRGIVPAAAGRGGFQFRAFTDLLQDDDASEWRAKADSSSDVPYHDGYVCFTNRTTDQWADYSPHSQALNIFPKKPNDGDDTCLEFHMLSPDGEEQRPSRVVCVHHDRSWLWERVAVFSSHTMEWQIFPPTVTLLLGGDRNVTGTVVRGFICWVHKNKGCILALNTVTFQFSRMDLPPPLKLPFSEFILGQTKDGKLCIVRVHECNLSVWLRTTDDDSVERFMLHKMHPLHTIIKEVTERSELDGVQVRLMTVSNGFVYLSVYYWGPQASDSEWFMSFCLETAEVNILLNEGSHLPCPVDAYIMTSWPSYLIHNKDLEHVVTGGISEDDSPIAIEETSNVLFTAVHSFKETLIDDDNVNFLDIDAFLLDDEKNSLLNTITTLESGLANARDHVLRISFDFDDRKGMETGSWWQMCKARLGRAWSQLFSS</sequence>
<gene>
    <name evidence="2" type="ORF">URODEC1_LOCUS62532</name>
</gene>
<dbReference type="SUPFAM" id="SSF81383">
    <property type="entry name" value="F-box domain"/>
    <property type="match status" value="1"/>
</dbReference>
<protein>
    <recommendedName>
        <fullName evidence="1">F-box protein AT5G49610-like beta-propeller domain-containing protein</fullName>
    </recommendedName>
</protein>
<evidence type="ECO:0000259" key="1">
    <source>
        <dbReference type="Pfam" id="PF23635"/>
    </source>
</evidence>
<dbReference type="Pfam" id="PF23635">
    <property type="entry name" value="Beta-prop_AT5G49610-like"/>
    <property type="match status" value="1"/>
</dbReference>
<name>A0ABC9B7J2_9POAL</name>
<dbReference type="Proteomes" id="UP001497457">
    <property type="component" value="Chromosome 24b"/>
</dbReference>
<organism evidence="2 3">
    <name type="scientific">Urochloa decumbens</name>
    <dbReference type="NCBI Taxonomy" id="240449"/>
    <lineage>
        <taxon>Eukaryota</taxon>
        <taxon>Viridiplantae</taxon>
        <taxon>Streptophyta</taxon>
        <taxon>Embryophyta</taxon>
        <taxon>Tracheophyta</taxon>
        <taxon>Spermatophyta</taxon>
        <taxon>Magnoliopsida</taxon>
        <taxon>Liliopsida</taxon>
        <taxon>Poales</taxon>
        <taxon>Poaceae</taxon>
        <taxon>PACMAD clade</taxon>
        <taxon>Panicoideae</taxon>
        <taxon>Panicodae</taxon>
        <taxon>Paniceae</taxon>
        <taxon>Melinidinae</taxon>
        <taxon>Urochloa</taxon>
    </lineage>
</organism>
<reference evidence="2" key="1">
    <citation type="submission" date="2024-10" db="EMBL/GenBank/DDBJ databases">
        <authorList>
            <person name="Ryan C."/>
        </authorList>
    </citation>
    <scope>NUCLEOTIDE SEQUENCE [LARGE SCALE GENOMIC DNA]</scope>
</reference>
<evidence type="ECO:0000313" key="2">
    <source>
        <dbReference type="EMBL" id="CAL4995772.1"/>
    </source>
</evidence>
<keyword evidence="3" id="KW-1185">Reference proteome</keyword>
<evidence type="ECO:0000313" key="3">
    <source>
        <dbReference type="Proteomes" id="UP001497457"/>
    </source>
</evidence>
<dbReference type="InterPro" id="IPR056594">
    <property type="entry name" value="AT5G49610-like_b-prop"/>
</dbReference>
<dbReference type="EMBL" id="OZ075134">
    <property type="protein sequence ID" value="CAL4995772.1"/>
    <property type="molecule type" value="Genomic_DNA"/>
</dbReference>
<proteinExistence type="predicted"/>
<accession>A0ABC9B7J2</accession>
<dbReference type="AlphaFoldDB" id="A0ABC9B7J2"/>